<evidence type="ECO:0000313" key="7">
    <source>
        <dbReference type="EMBL" id="SIT57517.1"/>
    </source>
</evidence>
<dbReference type="InterPro" id="IPR016164">
    <property type="entry name" value="FAD-linked_Oxase-like_C"/>
</dbReference>
<dbReference type="Gene3D" id="3.30.43.10">
    <property type="entry name" value="Uridine Diphospho-n-acetylenolpyruvylglucosamine Reductase, domain 2"/>
    <property type="match status" value="1"/>
</dbReference>
<dbReference type="Gene3D" id="3.40.462.20">
    <property type="match status" value="1"/>
</dbReference>
<keyword evidence="4" id="KW-0274">FAD</keyword>
<evidence type="ECO:0000256" key="4">
    <source>
        <dbReference type="ARBA" id="ARBA00022827"/>
    </source>
</evidence>
<keyword evidence="5" id="KW-0560">Oxidoreductase</keyword>
<dbReference type="GO" id="GO:0016491">
    <property type="term" value="F:oxidoreductase activity"/>
    <property type="evidence" value="ECO:0007669"/>
    <property type="project" value="UniProtKB-KW"/>
</dbReference>
<keyword evidence="3" id="KW-0285">Flavoprotein</keyword>
<name>A0A1R3VE22_9HYPH</name>
<accession>A0A1R3VE22</accession>
<protein>
    <submittedName>
        <fullName evidence="7">FAD linked oxidase domain protein</fullName>
    </submittedName>
</protein>
<evidence type="ECO:0000256" key="3">
    <source>
        <dbReference type="ARBA" id="ARBA00022630"/>
    </source>
</evidence>
<dbReference type="InterPro" id="IPR050416">
    <property type="entry name" value="FAD-linked_Oxidoreductase"/>
</dbReference>
<dbReference type="PROSITE" id="PS00862">
    <property type="entry name" value="OX2_COVAL_FAD"/>
    <property type="match status" value="1"/>
</dbReference>
<dbReference type="SUPFAM" id="SSF56176">
    <property type="entry name" value="FAD-binding/transporter-associated domain-like"/>
    <property type="match status" value="1"/>
</dbReference>
<dbReference type="InterPro" id="IPR006094">
    <property type="entry name" value="Oxid_FAD_bind_N"/>
</dbReference>
<gene>
    <name evidence="7" type="ORF">BQ8794_40116</name>
</gene>
<dbReference type="SUPFAM" id="SSF55103">
    <property type="entry name" value="FAD-linked oxidases, C-terminal domain"/>
    <property type="match status" value="1"/>
</dbReference>
<dbReference type="InterPro" id="IPR016167">
    <property type="entry name" value="FAD-bd_PCMH_sub1"/>
</dbReference>
<evidence type="ECO:0000256" key="1">
    <source>
        <dbReference type="ARBA" id="ARBA00001974"/>
    </source>
</evidence>
<dbReference type="Pfam" id="PF01565">
    <property type="entry name" value="FAD_binding_4"/>
    <property type="match status" value="1"/>
</dbReference>
<sequence length="474" mass="51349">MLTCDEAEEEDMAATELQNRSGVRIGTDLIDEFAVGLAGRLIRPADADYDEARRIWNAAIDRYPGLVSRCLGVADVIHAVKFAARNNLLVAVRGGGHNVAGRALCDNGIVVDLSAMRGVLVEPKTRTVRVQGGATLGDLDRETHLHGLAVPVGVVSKTGVAGLTLGGGVGWLVRKHGLSCDNAISFELVTAEGRLLAASAEEHPDLFWALRGGGGNFGIVTCFTFRAQRISSVFGGLIVHGRDKAREVLRFYRDFMATAPEELTAYAAMLTTPDGMPAVGIIACWCGDMEEGARVLAPLRAFGPPLLDAIQPMPYPSMQKLLDGAFPDGTHNYWKASFVPQLTDTVIDLLVEHGNRMESPLSACLVEFYGGAPGRVSRTDSAFAQRNAEYNIGMTAQWTDPAESERHIAWVQAMYDAFEPHSSGMHLLNFQSEPADQVIRASFGDNYSRLAEVKRKYDPMNFFSLNQNISAAAH</sequence>
<dbReference type="InterPro" id="IPR012951">
    <property type="entry name" value="BBE"/>
</dbReference>
<dbReference type="InterPro" id="IPR016166">
    <property type="entry name" value="FAD-bd_PCMH"/>
</dbReference>
<dbReference type="AlphaFoldDB" id="A0A1R3VE22"/>
<comment type="cofactor">
    <cofactor evidence="1">
        <name>FAD</name>
        <dbReference type="ChEBI" id="CHEBI:57692"/>
    </cofactor>
</comment>
<dbReference type="EMBL" id="FTPD01000034">
    <property type="protein sequence ID" value="SIT57517.1"/>
    <property type="molecule type" value="Genomic_DNA"/>
</dbReference>
<dbReference type="PROSITE" id="PS51387">
    <property type="entry name" value="FAD_PCMH"/>
    <property type="match status" value="1"/>
</dbReference>
<dbReference type="InterPro" id="IPR016169">
    <property type="entry name" value="FAD-bd_PCMH_sub2"/>
</dbReference>
<keyword evidence="8" id="KW-1185">Reference proteome</keyword>
<dbReference type="Pfam" id="PF08031">
    <property type="entry name" value="BBE"/>
    <property type="match status" value="1"/>
</dbReference>
<dbReference type="Proteomes" id="UP000188388">
    <property type="component" value="Unassembled WGS sequence"/>
</dbReference>
<dbReference type="InterPro" id="IPR036318">
    <property type="entry name" value="FAD-bd_PCMH-like_sf"/>
</dbReference>
<dbReference type="GO" id="GO:0071949">
    <property type="term" value="F:FAD binding"/>
    <property type="evidence" value="ECO:0007669"/>
    <property type="project" value="InterPro"/>
</dbReference>
<feature type="domain" description="FAD-binding PCMH-type" evidence="6">
    <location>
        <begin position="60"/>
        <end position="230"/>
    </location>
</feature>
<dbReference type="STRING" id="1631249.BQ8794_40116"/>
<reference evidence="8" key="1">
    <citation type="submission" date="2017-01" db="EMBL/GenBank/DDBJ databases">
        <authorList>
            <person name="Brunel B."/>
        </authorList>
    </citation>
    <scope>NUCLEOTIDE SEQUENCE [LARGE SCALE GENOMIC DNA]</scope>
</reference>
<dbReference type="PANTHER" id="PTHR42973">
    <property type="entry name" value="BINDING OXIDOREDUCTASE, PUTATIVE (AFU_ORTHOLOGUE AFUA_1G17690)-RELATED"/>
    <property type="match status" value="1"/>
</dbReference>
<evidence type="ECO:0000259" key="6">
    <source>
        <dbReference type="PROSITE" id="PS51387"/>
    </source>
</evidence>
<dbReference type="Gene3D" id="3.30.465.10">
    <property type="match status" value="1"/>
</dbReference>
<evidence type="ECO:0000256" key="2">
    <source>
        <dbReference type="ARBA" id="ARBA00005466"/>
    </source>
</evidence>
<evidence type="ECO:0000256" key="5">
    <source>
        <dbReference type="ARBA" id="ARBA00023002"/>
    </source>
</evidence>
<dbReference type="PANTHER" id="PTHR42973:SF39">
    <property type="entry name" value="FAD-BINDING PCMH-TYPE DOMAIN-CONTAINING PROTEIN"/>
    <property type="match status" value="1"/>
</dbReference>
<comment type="similarity">
    <text evidence="2">Belongs to the oxygen-dependent FAD-linked oxidoreductase family.</text>
</comment>
<evidence type="ECO:0000313" key="8">
    <source>
        <dbReference type="Proteomes" id="UP000188388"/>
    </source>
</evidence>
<dbReference type="InterPro" id="IPR006093">
    <property type="entry name" value="Oxy_OxRdtase_FAD_BS"/>
</dbReference>
<proteinExistence type="inferred from homology"/>
<organism evidence="7 8">
    <name type="scientific">Mesorhizobium prunaredense</name>
    <dbReference type="NCBI Taxonomy" id="1631249"/>
    <lineage>
        <taxon>Bacteria</taxon>
        <taxon>Pseudomonadati</taxon>
        <taxon>Pseudomonadota</taxon>
        <taxon>Alphaproteobacteria</taxon>
        <taxon>Hyphomicrobiales</taxon>
        <taxon>Phyllobacteriaceae</taxon>
        <taxon>Mesorhizobium</taxon>
    </lineage>
</organism>